<proteinExistence type="predicted"/>
<dbReference type="Gene3D" id="3.40.50.150">
    <property type="entry name" value="Vaccinia Virus protein VP39"/>
    <property type="match status" value="1"/>
</dbReference>
<dbReference type="RefSeq" id="WP_232417982.1">
    <property type="nucleotide sequence ID" value="NZ_CP101990.1"/>
</dbReference>
<dbReference type="InterPro" id="IPR029063">
    <property type="entry name" value="SAM-dependent_MTases_sf"/>
</dbReference>
<dbReference type="PANTHER" id="PTHR43861">
    <property type="entry name" value="TRANS-ACONITATE 2-METHYLTRANSFERASE-RELATED"/>
    <property type="match status" value="1"/>
</dbReference>
<keyword evidence="1" id="KW-0808">Transferase</keyword>
<name>A0ABY5KK89_9ACTN</name>
<dbReference type="EMBL" id="CP101990">
    <property type="protein sequence ID" value="UUI68768.1"/>
    <property type="molecule type" value="Genomic_DNA"/>
</dbReference>
<evidence type="ECO:0000313" key="1">
    <source>
        <dbReference type="EMBL" id="UUI68768.1"/>
    </source>
</evidence>
<dbReference type="Proteomes" id="UP001315860">
    <property type="component" value="Chromosome"/>
</dbReference>
<keyword evidence="2" id="KW-1185">Reference proteome</keyword>
<sequence length="249" mass="27445">MSKASVEGLPPLAIRAWLRYDVVRRVFERIAPRTVLEVGCGQGAIGARLAQHSEYLAVEPDDSSFAVADSRIRPVGGTVLHGVHADVPADATFDVVCAFEVLEHLEDDNQALKDWVASIRPGGHLVMSVPAFQSRFGPMDTNAGHFRRYEPQQLRAQLEAAGLVDVRTTVYGWPLGYALEAVRNRIDARKLERRDASMEDLTYASGRTFQPPNRIVGLVVAVLVRPFILLQRLRPDRGIGMVASARKPA</sequence>
<organism evidence="1 2">
    <name type="scientific">Aeromicrobium duanguangcaii</name>
    <dbReference type="NCBI Taxonomy" id="2968086"/>
    <lineage>
        <taxon>Bacteria</taxon>
        <taxon>Bacillati</taxon>
        <taxon>Actinomycetota</taxon>
        <taxon>Actinomycetes</taxon>
        <taxon>Propionibacteriales</taxon>
        <taxon>Nocardioidaceae</taxon>
        <taxon>Aeromicrobium</taxon>
    </lineage>
</organism>
<dbReference type="SUPFAM" id="SSF53335">
    <property type="entry name" value="S-adenosyl-L-methionine-dependent methyltransferases"/>
    <property type="match status" value="1"/>
</dbReference>
<keyword evidence="1" id="KW-0489">Methyltransferase</keyword>
<dbReference type="Pfam" id="PF13489">
    <property type="entry name" value="Methyltransf_23"/>
    <property type="match status" value="1"/>
</dbReference>
<accession>A0ABY5KK89</accession>
<dbReference type="GO" id="GO:0008168">
    <property type="term" value="F:methyltransferase activity"/>
    <property type="evidence" value="ECO:0007669"/>
    <property type="project" value="UniProtKB-KW"/>
</dbReference>
<protein>
    <submittedName>
        <fullName evidence="1">Class I SAM-dependent methyltransferase</fullName>
    </submittedName>
</protein>
<dbReference type="GO" id="GO:0032259">
    <property type="term" value="P:methylation"/>
    <property type="evidence" value="ECO:0007669"/>
    <property type="project" value="UniProtKB-KW"/>
</dbReference>
<gene>
    <name evidence="1" type="ORF">NP095_01260</name>
</gene>
<dbReference type="CDD" id="cd02440">
    <property type="entry name" value="AdoMet_MTases"/>
    <property type="match status" value="1"/>
</dbReference>
<reference evidence="1 2" key="1">
    <citation type="submission" date="2022-07" db="EMBL/GenBank/DDBJ databases">
        <title>Novel species in genus Aeromicrobium.</title>
        <authorList>
            <person name="Ye L."/>
        </authorList>
    </citation>
    <scope>NUCLEOTIDE SEQUENCE [LARGE SCALE GENOMIC DNA]</scope>
    <source>
        <strain evidence="2">zg-Y50</strain>
    </source>
</reference>
<evidence type="ECO:0000313" key="2">
    <source>
        <dbReference type="Proteomes" id="UP001315860"/>
    </source>
</evidence>